<dbReference type="AlphaFoldDB" id="A0AAP5BDQ8"/>
<evidence type="ECO:0000313" key="3">
    <source>
        <dbReference type="Proteomes" id="UP001209412"/>
    </source>
</evidence>
<evidence type="ECO:0000313" key="4">
    <source>
        <dbReference type="Proteomes" id="UP001242288"/>
    </source>
</evidence>
<name>A0AAP5BDQ8_9BURK</name>
<evidence type="ECO:0000313" key="1">
    <source>
        <dbReference type="EMBL" id="MCX4146829.1"/>
    </source>
</evidence>
<protein>
    <submittedName>
        <fullName evidence="2">Uncharacterized protein</fullName>
    </submittedName>
</protein>
<organism evidence="2 4">
    <name type="scientific">Paraburkholderia madseniana</name>
    <dbReference type="NCBI Taxonomy" id="2599607"/>
    <lineage>
        <taxon>Bacteria</taxon>
        <taxon>Pseudomonadati</taxon>
        <taxon>Pseudomonadota</taxon>
        <taxon>Betaproteobacteria</taxon>
        <taxon>Burkholderiales</taxon>
        <taxon>Burkholderiaceae</taxon>
        <taxon>Paraburkholderia</taxon>
    </lineage>
</organism>
<proteinExistence type="predicted"/>
<accession>A0AAP5BDQ8</accession>
<dbReference type="EMBL" id="JAPKHW010000011">
    <property type="protein sequence ID" value="MCX4146829.1"/>
    <property type="molecule type" value="Genomic_DNA"/>
</dbReference>
<reference evidence="2" key="1">
    <citation type="submission" date="2022-06" db="EMBL/GenBank/DDBJ databases">
        <title>PHB producers.</title>
        <authorList>
            <person name="Besaury L."/>
        </authorList>
    </citation>
    <scope>NUCLEOTIDE SEQUENCE</scope>
    <source>
        <strain evidence="2 3">SEWS6</strain>
    </source>
</reference>
<dbReference type="EMBL" id="JAMXWF010000011">
    <property type="protein sequence ID" value="MDQ6408655.1"/>
    <property type="molecule type" value="Genomic_DNA"/>
</dbReference>
<dbReference type="Proteomes" id="UP001209412">
    <property type="component" value="Unassembled WGS sequence"/>
</dbReference>
<keyword evidence="3" id="KW-1185">Reference proteome</keyword>
<dbReference type="Proteomes" id="UP001242288">
    <property type="component" value="Unassembled WGS sequence"/>
</dbReference>
<gene>
    <name evidence="2" type="ORF">NIE36_15795</name>
    <name evidence="1" type="ORF">OSB80_15830</name>
</gene>
<comment type="caution">
    <text evidence="2">The sequence shown here is derived from an EMBL/GenBank/DDBJ whole genome shotgun (WGS) entry which is preliminary data.</text>
</comment>
<sequence>MNIDQTKRRAHRRHSDTSFTFPAATTSIIRRVHRRADNDLHGPTPWQFARHLLRGLFPRIESSGQIGLHASTCMSTRPA</sequence>
<dbReference type="RefSeq" id="WP_266258395.1">
    <property type="nucleotide sequence ID" value="NZ_JAMXWF010000011.1"/>
</dbReference>
<evidence type="ECO:0000313" key="2">
    <source>
        <dbReference type="EMBL" id="MDQ6408655.1"/>
    </source>
</evidence>